<dbReference type="InterPro" id="IPR050942">
    <property type="entry name" value="F-box_BR-signaling"/>
</dbReference>
<dbReference type="Pfam" id="PF00646">
    <property type="entry name" value="F-box"/>
    <property type="match status" value="1"/>
</dbReference>
<evidence type="ECO:0000313" key="4">
    <source>
        <dbReference type="Proteomes" id="UP001558713"/>
    </source>
</evidence>
<sequence>MYRDNDWSKLCPDLLRSIFESLSCLDFHRARTVCSNWYYVSRTCPLYPWRIVFRGKNSVLFDPIQDKIYTKNLLGIDFSKTHCLASYGNWILIVDSRLDFHILNVFSRERINLPSLESSLRGDRPFKFIRNDEFEFFLDLYGTKFQVTWDDFRFGKTAVLWVNGRNGDFVVSWVIKQFYIVSYKKIGNVEDDDKRWAITCTQCEDMAYKDNKLYVYTFDHYINILDFSGDYPIETIEENPYLSHPFGFVYTTYKLKVAVTNSGEVLIVLSLRELKKKFCIFKLNLEIGDWGRVESLGDEMLIFGHGVTIRAPVKDISGGGLKSDSICFLDGDHLSDSYLTMMRQPLCGVFDLAASTITWHTRLEDLSPKICWFVPGYA</sequence>
<name>A0ABD1AJ61_CARAN</name>
<dbReference type="InterPro" id="IPR036047">
    <property type="entry name" value="F-box-like_dom_sf"/>
</dbReference>
<dbReference type="Proteomes" id="UP001558713">
    <property type="component" value="Unassembled WGS sequence"/>
</dbReference>
<dbReference type="EMBL" id="JBANAX010000507">
    <property type="protein sequence ID" value="KAL1206136.1"/>
    <property type="molecule type" value="Genomic_DNA"/>
</dbReference>
<feature type="domain" description="F-box" evidence="1">
    <location>
        <begin position="7"/>
        <end position="47"/>
    </location>
</feature>
<dbReference type="SUPFAM" id="SSF81383">
    <property type="entry name" value="F-box domain"/>
    <property type="match status" value="1"/>
</dbReference>
<evidence type="ECO:0000259" key="2">
    <source>
        <dbReference type="Pfam" id="PF03478"/>
    </source>
</evidence>
<dbReference type="InterPro" id="IPR005174">
    <property type="entry name" value="KIB1-4_b-propeller"/>
</dbReference>
<comment type="caution">
    <text evidence="3">The sequence shown here is derived from an EMBL/GenBank/DDBJ whole genome shotgun (WGS) entry which is preliminary data.</text>
</comment>
<gene>
    <name evidence="3" type="ORF">V5N11_020361</name>
</gene>
<dbReference type="SUPFAM" id="SSF63825">
    <property type="entry name" value="YWTD domain"/>
    <property type="match status" value="1"/>
</dbReference>
<evidence type="ECO:0000259" key="1">
    <source>
        <dbReference type="Pfam" id="PF00646"/>
    </source>
</evidence>
<evidence type="ECO:0000313" key="3">
    <source>
        <dbReference type="EMBL" id="KAL1206136.1"/>
    </source>
</evidence>
<accession>A0ABD1AJ61</accession>
<dbReference type="InterPro" id="IPR001810">
    <property type="entry name" value="F-box_dom"/>
</dbReference>
<protein>
    <submittedName>
        <fullName evidence="3">F-box protein</fullName>
    </submittedName>
</protein>
<proteinExistence type="predicted"/>
<dbReference type="Pfam" id="PF03478">
    <property type="entry name" value="Beta-prop_KIB1-4"/>
    <property type="match status" value="1"/>
</dbReference>
<dbReference type="Gene3D" id="1.20.1280.50">
    <property type="match status" value="1"/>
</dbReference>
<dbReference type="PANTHER" id="PTHR44259">
    <property type="entry name" value="OS07G0183000 PROTEIN-RELATED"/>
    <property type="match status" value="1"/>
</dbReference>
<dbReference type="PANTHER" id="PTHR44259:SF98">
    <property type="entry name" value="GENOME ASSEMBLY, CHROMOSOME: A05"/>
    <property type="match status" value="1"/>
</dbReference>
<dbReference type="CDD" id="cd09917">
    <property type="entry name" value="F-box_SF"/>
    <property type="match status" value="1"/>
</dbReference>
<reference evidence="3 4" key="1">
    <citation type="submission" date="2024-04" db="EMBL/GenBank/DDBJ databases">
        <title>Genome assembly C_amara_ONT_v2.</title>
        <authorList>
            <person name="Yant L."/>
            <person name="Moore C."/>
            <person name="Slenker M."/>
        </authorList>
    </citation>
    <scope>NUCLEOTIDE SEQUENCE [LARGE SCALE GENOMIC DNA]</scope>
    <source>
        <tissue evidence="3">Leaf</tissue>
    </source>
</reference>
<feature type="domain" description="KIB1-4 beta-propeller" evidence="2">
    <location>
        <begin position="60"/>
        <end position="338"/>
    </location>
</feature>
<keyword evidence="4" id="KW-1185">Reference proteome</keyword>
<dbReference type="AlphaFoldDB" id="A0ABD1AJ61"/>
<organism evidence="3 4">
    <name type="scientific">Cardamine amara subsp. amara</name>
    <dbReference type="NCBI Taxonomy" id="228776"/>
    <lineage>
        <taxon>Eukaryota</taxon>
        <taxon>Viridiplantae</taxon>
        <taxon>Streptophyta</taxon>
        <taxon>Embryophyta</taxon>
        <taxon>Tracheophyta</taxon>
        <taxon>Spermatophyta</taxon>
        <taxon>Magnoliopsida</taxon>
        <taxon>eudicotyledons</taxon>
        <taxon>Gunneridae</taxon>
        <taxon>Pentapetalae</taxon>
        <taxon>rosids</taxon>
        <taxon>malvids</taxon>
        <taxon>Brassicales</taxon>
        <taxon>Brassicaceae</taxon>
        <taxon>Cardamineae</taxon>
        <taxon>Cardamine</taxon>
    </lineage>
</organism>